<keyword evidence="8" id="KW-0325">Glycoprotein</keyword>
<evidence type="ECO:0000256" key="8">
    <source>
        <dbReference type="ARBA" id="ARBA00023180"/>
    </source>
</evidence>
<dbReference type="SUPFAM" id="SSF52058">
    <property type="entry name" value="L domain-like"/>
    <property type="match status" value="2"/>
</dbReference>
<evidence type="ECO:0000259" key="10">
    <source>
        <dbReference type="Pfam" id="PF18962"/>
    </source>
</evidence>
<dbReference type="FunFam" id="3.80.10.10:FF:000453">
    <property type="entry name" value="Leucine-rich receptor-like protein kinase family protein"/>
    <property type="match status" value="1"/>
</dbReference>
<dbReference type="NCBIfam" id="TIGR04183">
    <property type="entry name" value="Por_Secre_tail"/>
    <property type="match status" value="1"/>
</dbReference>
<keyword evidence="6" id="KW-1133">Transmembrane helix</keyword>
<keyword evidence="2" id="KW-0433">Leucine-rich repeat</keyword>
<dbReference type="InterPro" id="IPR032675">
    <property type="entry name" value="LRR_dom_sf"/>
</dbReference>
<keyword evidence="7" id="KW-0472">Membrane</keyword>
<dbReference type="AlphaFoldDB" id="A0A3D8YAX7"/>
<comment type="caution">
    <text evidence="11">The sequence shown here is derived from an EMBL/GenBank/DDBJ whole genome shotgun (WGS) entry which is preliminary data.</text>
</comment>
<keyword evidence="3" id="KW-0812">Transmembrane</keyword>
<dbReference type="Pfam" id="PF18962">
    <property type="entry name" value="Por_Secre_tail"/>
    <property type="match status" value="1"/>
</dbReference>
<dbReference type="Gene3D" id="3.80.10.10">
    <property type="entry name" value="Ribonuclease Inhibitor"/>
    <property type="match status" value="5"/>
</dbReference>
<evidence type="ECO:0000313" key="12">
    <source>
        <dbReference type="Proteomes" id="UP000256373"/>
    </source>
</evidence>
<sequence>MKHFLLAVVAFLFEIDTLAQSLETDRLALIDLYNSTAGSGWTNKTNWQVPGNVGDSPCGWYGVSCSGGRVSQVYLVDNNLTGSIQATVGSLSNLRTLNLINNKITGPVPSEIANLNSLEFLGLSRNQLNGSIPPEMGSMNQLKWVYLDNNKLAGNIPVTLGGLINLKSLYLSANELTGSIPATLGNLNNLEYLELSSNKLNGALPIEVGYLSSLKQFSIYNNNISGDIPAQITGMVSLDYLNLGKNQFTGSIPGGLGSLPVLRDLDLRENQLSGSIPAQLGNSASIKNMSLNLNKLSGAIPAQLGNISSMERLYLHDNQLSGSIPGELGYLPNLQALWLDHNQLTGTIPSQLGNLTNMKSLILRENQLTGSIPSSLGNLPNIEIMWLSQNQLSGPLPNLSSFPARSVSIFANKFNFDAIEPNVVKLSSYAPQAKIVLNYNGGVLNAPAGGTLSNNTYNWYRDGNLVATNTGSDSYVTTADGVYRVEVTNSVVTDLTLSSENYLIGPDRLEEDRLALIALYNATNGSNWTNKTGWLVPGNVGDNPCGWYGVSCTNGRVSYLSSNDNNLVGALPMELGLLDKLNILSISYNPQLTGEIPTSLGNLTNLTFLNLIANNLTGNIPAEIGNLIGLTGLNMYQNALSGNIPWQLGNLVLLRSLSLNSNQLTGSIPTQLGSLSQLTRLDLSTNNLSGSIPLSLTSLSQLKGLSLDYNQLTGSIPAEIGNLSNMQSLWLNNNHLTGSVPPSIVSPAGLTSLNLAYNLLSGTIPPLTNIPASGYVRVDNNRFNFSGIESNITKLDSYSPQAKIPISNTSGVLSVDAGGTLANNTYYWLKNGVLVQTNAGNNSFALTGTGTYRVVVFNSIASQLSLVSEDYVYTDALPVKLVNFTAVAKEFSNLLKWSTTSESNNAGFDIERSSDGKYFEKIGFMDGKGDSKTLQSYQFSDNNPLPINYYRLKQIDYDGRFDFSRIIQVASDSEGLSVFPNPVKDVLTVESSASNEDIRIYNLKGQLLLSKPFSGKQTVQASGLPPGIYMITVGKQSARFVVEQ</sequence>
<evidence type="ECO:0000256" key="3">
    <source>
        <dbReference type="ARBA" id="ARBA00022692"/>
    </source>
</evidence>
<name>A0A3D8YAX7_9BACT</name>
<organism evidence="11 12">
    <name type="scientific">Dyadobacter luteus</name>
    <dbReference type="NCBI Taxonomy" id="2259619"/>
    <lineage>
        <taxon>Bacteria</taxon>
        <taxon>Pseudomonadati</taxon>
        <taxon>Bacteroidota</taxon>
        <taxon>Cytophagia</taxon>
        <taxon>Cytophagales</taxon>
        <taxon>Spirosomataceae</taxon>
        <taxon>Dyadobacter</taxon>
    </lineage>
</organism>
<proteinExistence type="predicted"/>
<reference evidence="11 12" key="1">
    <citation type="submission" date="2018-07" db="EMBL/GenBank/DDBJ databases">
        <title>Dyadobacter roseus sp. nov., isolated from rose rhizosphere soil.</title>
        <authorList>
            <person name="Chen L."/>
        </authorList>
    </citation>
    <scope>NUCLEOTIDE SEQUENCE [LARGE SCALE GENOMIC DNA]</scope>
    <source>
        <strain evidence="11 12">RS19</strain>
    </source>
</reference>
<evidence type="ECO:0000256" key="6">
    <source>
        <dbReference type="ARBA" id="ARBA00022989"/>
    </source>
</evidence>
<dbReference type="SMART" id="SM00369">
    <property type="entry name" value="LRR_TYP"/>
    <property type="match status" value="12"/>
</dbReference>
<dbReference type="Pfam" id="PF08263">
    <property type="entry name" value="LRRNT_2"/>
    <property type="match status" value="2"/>
</dbReference>
<protein>
    <recommendedName>
        <fullName evidence="13">Secretion system C-terminal sorting domain-containing protein</fullName>
    </recommendedName>
</protein>
<dbReference type="GO" id="GO:0006952">
    <property type="term" value="P:defense response"/>
    <property type="evidence" value="ECO:0007669"/>
    <property type="project" value="UniProtKB-ARBA"/>
</dbReference>
<feature type="domain" description="Leucine-rich repeat-containing N-terminal plant-type" evidence="9">
    <location>
        <begin position="23"/>
        <end position="66"/>
    </location>
</feature>
<dbReference type="RefSeq" id="WP_115831437.1">
    <property type="nucleotide sequence ID" value="NZ_QNUL01000009.1"/>
</dbReference>
<evidence type="ECO:0000256" key="5">
    <source>
        <dbReference type="ARBA" id="ARBA00022737"/>
    </source>
</evidence>
<dbReference type="FunFam" id="3.80.10.10:FF:000095">
    <property type="entry name" value="LRR receptor-like serine/threonine-protein kinase GSO1"/>
    <property type="match status" value="2"/>
</dbReference>
<dbReference type="Pfam" id="PF00560">
    <property type="entry name" value="LRR_1"/>
    <property type="match status" value="6"/>
</dbReference>
<feature type="domain" description="Leucine-rich repeat-containing N-terminal plant-type" evidence="9">
    <location>
        <begin position="510"/>
        <end position="553"/>
    </location>
</feature>
<accession>A0A3D8YAX7</accession>
<dbReference type="InterPro" id="IPR026444">
    <property type="entry name" value="Secre_tail"/>
</dbReference>
<evidence type="ECO:0000313" key="11">
    <source>
        <dbReference type="EMBL" id="REA60915.1"/>
    </source>
</evidence>
<evidence type="ECO:0000259" key="9">
    <source>
        <dbReference type="Pfam" id="PF08263"/>
    </source>
</evidence>
<feature type="domain" description="Secretion system C-terminal sorting" evidence="10">
    <location>
        <begin position="978"/>
        <end position="1038"/>
    </location>
</feature>
<evidence type="ECO:0000256" key="2">
    <source>
        <dbReference type="ARBA" id="ARBA00022614"/>
    </source>
</evidence>
<gene>
    <name evidence="11" type="ORF">DSL64_13520</name>
</gene>
<dbReference type="EMBL" id="QNUL01000009">
    <property type="protein sequence ID" value="REA60915.1"/>
    <property type="molecule type" value="Genomic_DNA"/>
</dbReference>
<dbReference type="InterPro" id="IPR003591">
    <property type="entry name" value="Leu-rich_rpt_typical-subtyp"/>
</dbReference>
<dbReference type="GO" id="GO:0051707">
    <property type="term" value="P:response to other organism"/>
    <property type="evidence" value="ECO:0007669"/>
    <property type="project" value="UniProtKB-ARBA"/>
</dbReference>
<keyword evidence="5" id="KW-0677">Repeat</keyword>
<dbReference type="OrthoDB" id="1491619at2"/>
<comment type="subcellular location">
    <subcellularLocation>
        <location evidence="1">Membrane</location>
        <topology evidence="1">Single-pass membrane protein</topology>
    </subcellularLocation>
</comment>
<dbReference type="InterPro" id="IPR013210">
    <property type="entry name" value="LRR_N_plant-typ"/>
</dbReference>
<dbReference type="Pfam" id="PF13855">
    <property type="entry name" value="LRR_8"/>
    <property type="match status" value="4"/>
</dbReference>
<evidence type="ECO:0000256" key="4">
    <source>
        <dbReference type="ARBA" id="ARBA00022729"/>
    </source>
</evidence>
<keyword evidence="4" id="KW-0732">Signal</keyword>
<dbReference type="GO" id="GO:0016020">
    <property type="term" value="C:membrane"/>
    <property type="evidence" value="ECO:0007669"/>
    <property type="project" value="UniProtKB-SubCell"/>
</dbReference>
<evidence type="ECO:0000256" key="7">
    <source>
        <dbReference type="ARBA" id="ARBA00023136"/>
    </source>
</evidence>
<dbReference type="PANTHER" id="PTHR47988">
    <property type="entry name" value="SOMATIC EMBRYOGENESIS RECEPTOR KINASE 1"/>
    <property type="match status" value="1"/>
</dbReference>
<dbReference type="InterPro" id="IPR001611">
    <property type="entry name" value="Leu-rich_rpt"/>
</dbReference>
<keyword evidence="12" id="KW-1185">Reference proteome</keyword>
<dbReference type="Proteomes" id="UP000256373">
    <property type="component" value="Unassembled WGS sequence"/>
</dbReference>
<dbReference type="FunFam" id="3.80.10.10:FF:000129">
    <property type="entry name" value="Leucine-rich repeat receptor-like kinase"/>
    <property type="match status" value="1"/>
</dbReference>
<evidence type="ECO:0000256" key="1">
    <source>
        <dbReference type="ARBA" id="ARBA00004167"/>
    </source>
</evidence>
<evidence type="ECO:0008006" key="13">
    <source>
        <dbReference type="Google" id="ProtNLM"/>
    </source>
</evidence>